<protein>
    <submittedName>
        <fullName evidence="3">Uncharacterized protein</fullName>
    </submittedName>
</protein>
<dbReference type="Proteomes" id="UP001276902">
    <property type="component" value="Unassembled WGS sequence"/>
</dbReference>
<organism evidence="3 4">
    <name type="scientific">Dielma fastidiosa</name>
    <dbReference type="NCBI Taxonomy" id="1034346"/>
    <lineage>
        <taxon>Bacteria</taxon>
        <taxon>Bacillati</taxon>
        <taxon>Bacillota</taxon>
        <taxon>Erysipelotrichia</taxon>
        <taxon>Erysipelotrichales</taxon>
        <taxon>Erysipelotrichaceae</taxon>
        <taxon>Dielma</taxon>
    </lineage>
</organism>
<sequence length="142" mass="15360">MIQIFNTQALTSQQRFTRAIIAGSISAIVIAVVYGALMQYIHIESSLLLIVVGYGIAMAVQKAGRGVQQRFSILGAVLCVIAILIADLITYFGFSALLNPAAWPAFFTALLRMYLNASIQSLLAIVFRAAAVAVAYQYSRIV</sequence>
<proteinExistence type="predicted"/>
<accession>A0A2V2F2Q2</accession>
<evidence type="ECO:0000313" key="3">
    <source>
        <dbReference type="EMBL" id="PXX77280.1"/>
    </source>
</evidence>
<dbReference type="Proteomes" id="UP000247612">
    <property type="component" value="Unassembled WGS sequence"/>
</dbReference>
<gene>
    <name evidence="3" type="ORF">DES51_11123</name>
    <name evidence="2" type="ORF">MQE39_11970</name>
</gene>
<dbReference type="STRING" id="1034346.GCA_000313565_03194"/>
<comment type="caution">
    <text evidence="3">The sequence shown here is derived from an EMBL/GenBank/DDBJ whole genome shotgun (WGS) entry which is preliminary data.</text>
</comment>
<reference evidence="2" key="2">
    <citation type="submission" date="2022-03" db="EMBL/GenBank/DDBJ databases">
        <title>First case of bacteraemia caused by Dielma fastidiosa in a patient hospitalised with diverticulitis.</title>
        <authorList>
            <person name="Forman-Ankjaer B."/>
            <person name="Hvid-Jensen F."/>
            <person name="Kobel C.M."/>
            <person name="Greve T."/>
        </authorList>
    </citation>
    <scope>NUCLEOTIDE SEQUENCE</scope>
    <source>
        <strain evidence="2">AUH_DF_2021</strain>
    </source>
</reference>
<dbReference type="GeneID" id="94442548"/>
<dbReference type="OrthoDB" id="1651582at2"/>
<dbReference type="EMBL" id="JALDAW010000016">
    <property type="protein sequence ID" value="MDY5168825.1"/>
    <property type="molecule type" value="Genomic_DNA"/>
</dbReference>
<reference evidence="3 4" key="1">
    <citation type="submission" date="2018-05" db="EMBL/GenBank/DDBJ databases">
        <title>Genomic Encyclopedia of Type Strains, Phase IV (KMG-IV): sequencing the most valuable type-strain genomes for metagenomic binning, comparative biology and taxonomic classification.</title>
        <authorList>
            <person name="Goeker M."/>
        </authorList>
    </citation>
    <scope>NUCLEOTIDE SEQUENCE [LARGE SCALE GENOMIC DNA]</scope>
    <source>
        <strain evidence="3 4">JC118</strain>
    </source>
</reference>
<dbReference type="EMBL" id="QJKH01000011">
    <property type="protein sequence ID" value="PXX77280.1"/>
    <property type="molecule type" value="Genomic_DNA"/>
</dbReference>
<feature type="transmembrane region" description="Helical" evidence="1">
    <location>
        <begin position="71"/>
        <end position="94"/>
    </location>
</feature>
<feature type="transmembrane region" description="Helical" evidence="1">
    <location>
        <begin position="114"/>
        <end position="136"/>
    </location>
</feature>
<evidence type="ECO:0000313" key="2">
    <source>
        <dbReference type="EMBL" id="MDY5168825.1"/>
    </source>
</evidence>
<keyword evidence="4" id="KW-1185">Reference proteome</keyword>
<keyword evidence="1" id="KW-0472">Membrane</keyword>
<dbReference type="AlphaFoldDB" id="A0A2V2F2Q2"/>
<feature type="transmembrane region" description="Helical" evidence="1">
    <location>
        <begin position="20"/>
        <end position="41"/>
    </location>
</feature>
<keyword evidence="1" id="KW-1133">Transmembrane helix</keyword>
<name>A0A2V2F2Q2_9FIRM</name>
<keyword evidence="1" id="KW-0812">Transmembrane</keyword>
<evidence type="ECO:0000256" key="1">
    <source>
        <dbReference type="SAM" id="Phobius"/>
    </source>
</evidence>
<feature type="transmembrane region" description="Helical" evidence="1">
    <location>
        <begin position="47"/>
        <end position="64"/>
    </location>
</feature>
<dbReference type="RefSeq" id="WP_022939474.1">
    <property type="nucleotide sequence ID" value="NZ_BAABZA010000003.1"/>
</dbReference>
<evidence type="ECO:0000313" key="4">
    <source>
        <dbReference type="Proteomes" id="UP000247612"/>
    </source>
</evidence>